<dbReference type="InterPro" id="IPR005139">
    <property type="entry name" value="PCRF"/>
</dbReference>
<dbReference type="Pfam" id="PF00472">
    <property type="entry name" value="RF-1"/>
    <property type="match status" value="1"/>
</dbReference>
<keyword evidence="9" id="KW-1185">Reference proteome</keyword>
<comment type="subcellular location">
    <subcellularLocation>
        <location evidence="5">Cytoplasm</location>
    </subcellularLocation>
</comment>
<evidence type="ECO:0000256" key="3">
    <source>
        <dbReference type="ARBA" id="ARBA00022490"/>
    </source>
</evidence>
<evidence type="ECO:0000256" key="5">
    <source>
        <dbReference type="HAMAP-Rule" id="MF_00094"/>
    </source>
</evidence>
<dbReference type="NCBIfam" id="TIGR00020">
    <property type="entry name" value="prfB"/>
    <property type="match status" value="1"/>
</dbReference>
<keyword evidence="3 5" id="KW-0963">Cytoplasm</keyword>
<reference evidence="9" key="1">
    <citation type="submission" date="2018-02" db="EMBL/GenBank/DDBJ databases">
        <authorList>
            <person name="Clavel T."/>
            <person name="Strowig T."/>
        </authorList>
    </citation>
    <scope>NUCLEOTIDE SEQUENCE [LARGE SCALE GENOMIC DNA]</scope>
    <source>
        <strain evidence="9">DSM 103720</strain>
    </source>
</reference>
<dbReference type="AlphaFoldDB" id="A0A2V1IQ45"/>
<dbReference type="RefSeq" id="WP_107032104.1">
    <property type="nucleotide sequence ID" value="NZ_CAJSYL010000001.1"/>
</dbReference>
<feature type="modified residue" description="N5-methylglutamine" evidence="5">
    <location>
        <position position="246"/>
    </location>
</feature>
<dbReference type="InterPro" id="IPR045853">
    <property type="entry name" value="Pep_chain_release_fac_I_sf"/>
</dbReference>
<dbReference type="Gene3D" id="1.20.58.410">
    <property type="entry name" value="Release factor"/>
    <property type="match status" value="1"/>
</dbReference>
<organism evidence="8 9">
    <name type="scientific">Duncaniella muris</name>
    <dbReference type="NCBI Taxonomy" id="2094150"/>
    <lineage>
        <taxon>Bacteria</taxon>
        <taxon>Pseudomonadati</taxon>
        <taxon>Bacteroidota</taxon>
        <taxon>Bacteroidia</taxon>
        <taxon>Bacteroidales</taxon>
        <taxon>Muribaculaceae</taxon>
        <taxon>Duncaniella</taxon>
    </lineage>
</organism>
<evidence type="ECO:0000313" key="9">
    <source>
        <dbReference type="Proteomes" id="UP000244905"/>
    </source>
</evidence>
<evidence type="ECO:0000256" key="6">
    <source>
        <dbReference type="NCBIfam" id="TIGR00020"/>
    </source>
</evidence>
<dbReference type="GO" id="GO:0016149">
    <property type="term" value="F:translation release factor activity, codon specific"/>
    <property type="evidence" value="ECO:0007669"/>
    <property type="project" value="UniProtKB-UniRule"/>
</dbReference>
<evidence type="ECO:0000256" key="4">
    <source>
        <dbReference type="ARBA" id="ARBA00022917"/>
    </source>
</evidence>
<dbReference type="Gene3D" id="3.30.70.1660">
    <property type="match status" value="1"/>
</dbReference>
<comment type="similarity">
    <text evidence="1 5">Belongs to the prokaryotic/mitochondrial release factor family.</text>
</comment>
<proteinExistence type="inferred from homology"/>
<evidence type="ECO:0000313" key="8">
    <source>
        <dbReference type="EMBL" id="PWB02447.1"/>
    </source>
</evidence>
<evidence type="ECO:0000259" key="7">
    <source>
        <dbReference type="PROSITE" id="PS00745"/>
    </source>
</evidence>
<dbReference type="HAMAP" id="MF_00094">
    <property type="entry name" value="Rel_fac_2"/>
    <property type="match status" value="1"/>
</dbReference>
<comment type="caution">
    <text evidence="8">The sequence shown here is derived from an EMBL/GenBank/DDBJ whole genome shotgun (WGS) entry which is preliminary data.</text>
</comment>
<dbReference type="Pfam" id="PF03462">
    <property type="entry name" value="PCRF"/>
    <property type="match status" value="1"/>
</dbReference>
<keyword evidence="4 5" id="KW-0648">Protein biosynthesis</keyword>
<accession>A0A2V1IQ45</accession>
<dbReference type="PANTHER" id="PTHR43116:SF3">
    <property type="entry name" value="CLASS I PEPTIDE CHAIN RELEASE FACTOR"/>
    <property type="match status" value="1"/>
</dbReference>
<evidence type="ECO:0000256" key="1">
    <source>
        <dbReference type="ARBA" id="ARBA00010835"/>
    </source>
</evidence>
<sequence>MITQEQLKETFERKLALRRYLDIDSKKIQVEEEELRTHVPDFWEHPKEAQAQMKKIKDLQAWIVGYEEIDKIVNELQIAWDFLKEGLVEESEIDALYAEAITKIENLELRNMLRREEDKLGVVLKINSGAGGTESQDWASMLMRMYLRWCEDHGYKTSIANLLEGDEAGIKSCTINVEGDFAYGYLKSENGVHRLVRVSPYNAQGKRMTSFASVFVTPLVDDTIEVKVDPALLSWDTFRSGGAGGQNVNKVESGVRLRYQFTDPYTGEQEEILIENTETRDQPKNKENAMRQLRSILYDKELQHRLQEQAKIEAGKMKIEWGSQIRSYVFDDRRVKDHRTNYQTSDVGGVMDGDLDAFIKAYLMEFAGTEE</sequence>
<keyword evidence="2 5" id="KW-0488">Methylation</keyword>
<dbReference type="GeneID" id="82525951"/>
<comment type="PTM">
    <text evidence="5">Methylated by PrmC. Methylation increases the termination efficiency of RF2.</text>
</comment>
<dbReference type="SMART" id="SM00937">
    <property type="entry name" value="PCRF"/>
    <property type="match status" value="1"/>
</dbReference>
<protein>
    <recommendedName>
        <fullName evidence="5 6">Peptide chain release factor 2</fullName>
        <shortName evidence="5">RF-2</shortName>
    </recommendedName>
</protein>
<comment type="function">
    <text evidence="5">Peptide chain release factor 2 directs the termination of translation in response to the peptide chain termination codons UGA and UAA.</text>
</comment>
<feature type="domain" description="Prokaryotic-type class I peptide chain release factors" evidence="7">
    <location>
        <begin position="239"/>
        <end position="255"/>
    </location>
</feature>
<dbReference type="InterPro" id="IPR000352">
    <property type="entry name" value="Pep_chain_release_fac_I"/>
</dbReference>
<gene>
    <name evidence="5" type="primary">prfB</name>
    <name evidence="8" type="ORF">C5O23_06290</name>
</gene>
<dbReference type="PANTHER" id="PTHR43116">
    <property type="entry name" value="PEPTIDE CHAIN RELEASE FACTOR 2"/>
    <property type="match status" value="1"/>
</dbReference>
<dbReference type="Gene3D" id="3.30.160.20">
    <property type="match status" value="1"/>
</dbReference>
<evidence type="ECO:0000256" key="2">
    <source>
        <dbReference type="ARBA" id="ARBA00022481"/>
    </source>
</evidence>
<dbReference type="SUPFAM" id="SSF75620">
    <property type="entry name" value="Release factor"/>
    <property type="match status" value="1"/>
</dbReference>
<dbReference type="EMBL" id="PUEC01000012">
    <property type="protein sequence ID" value="PWB02447.1"/>
    <property type="molecule type" value="Genomic_DNA"/>
</dbReference>
<dbReference type="InterPro" id="IPR004374">
    <property type="entry name" value="PrfB"/>
</dbReference>
<dbReference type="GO" id="GO:0005737">
    <property type="term" value="C:cytoplasm"/>
    <property type="evidence" value="ECO:0007669"/>
    <property type="project" value="UniProtKB-SubCell"/>
</dbReference>
<dbReference type="PROSITE" id="PS00745">
    <property type="entry name" value="RF_PROK_I"/>
    <property type="match status" value="1"/>
</dbReference>
<dbReference type="FunFam" id="3.30.160.20:FF:000040">
    <property type="entry name" value="Peptide chain release factor 2"/>
    <property type="match status" value="1"/>
</dbReference>
<dbReference type="Proteomes" id="UP000244905">
    <property type="component" value="Unassembled WGS sequence"/>
</dbReference>
<name>A0A2V1IQ45_9BACT</name>